<gene>
    <name evidence="2" type="ORF">FIE12Z_8019</name>
</gene>
<dbReference type="Proteomes" id="UP000265631">
    <property type="component" value="Unassembled WGS sequence"/>
</dbReference>
<keyword evidence="3" id="KW-1185">Reference proteome</keyword>
<name>A0A395MJ99_9HYPO</name>
<organism evidence="2 3">
    <name type="scientific">Fusarium flagelliforme</name>
    <dbReference type="NCBI Taxonomy" id="2675880"/>
    <lineage>
        <taxon>Eukaryota</taxon>
        <taxon>Fungi</taxon>
        <taxon>Dikarya</taxon>
        <taxon>Ascomycota</taxon>
        <taxon>Pezizomycotina</taxon>
        <taxon>Sordariomycetes</taxon>
        <taxon>Hypocreomycetidae</taxon>
        <taxon>Hypocreales</taxon>
        <taxon>Nectriaceae</taxon>
        <taxon>Fusarium</taxon>
        <taxon>Fusarium incarnatum-equiseti species complex</taxon>
    </lineage>
</organism>
<evidence type="ECO:0000313" key="3">
    <source>
        <dbReference type="Proteomes" id="UP000265631"/>
    </source>
</evidence>
<reference evidence="2 3" key="1">
    <citation type="journal article" date="2018" name="PLoS Pathog.">
        <title>Evolution of structural diversity of trichothecenes, a family of toxins produced by plant pathogenic and entomopathogenic fungi.</title>
        <authorList>
            <person name="Proctor R.H."/>
            <person name="McCormick S.P."/>
            <person name="Kim H.S."/>
            <person name="Cardoza R.E."/>
            <person name="Stanley A.M."/>
            <person name="Lindo L."/>
            <person name="Kelly A."/>
            <person name="Brown D.W."/>
            <person name="Lee T."/>
            <person name="Vaughan M.M."/>
            <person name="Alexander N.J."/>
            <person name="Busman M."/>
            <person name="Gutierrez S."/>
        </authorList>
    </citation>
    <scope>NUCLEOTIDE SEQUENCE [LARGE SCALE GENOMIC DNA]</scope>
    <source>
        <strain evidence="2 3">NRRL 13405</strain>
    </source>
</reference>
<comment type="caution">
    <text evidence="2">The sequence shown here is derived from an EMBL/GenBank/DDBJ whole genome shotgun (WGS) entry which is preliminary data.</text>
</comment>
<protein>
    <submittedName>
        <fullName evidence="2">Uncharacterized protein</fullName>
    </submittedName>
</protein>
<evidence type="ECO:0000256" key="1">
    <source>
        <dbReference type="SAM" id="SignalP"/>
    </source>
</evidence>
<sequence>MQFTTLFTVTMATLVSTASAVPKPDTYLAEAFVYAINKVDPGYKSVDVPFGKLTHIDYKLNSLELRGIGILLPKGQELDPEDVTCQMYKDALGTQPVSAAFRMRQPAEISPSKPVTFGWVLCYVNVDDN</sequence>
<keyword evidence="1" id="KW-0732">Signal</keyword>
<dbReference type="AlphaFoldDB" id="A0A395MJ99"/>
<evidence type="ECO:0000313" key="2">
    <source>
        <dbReference type="EMBL" id="RFN47745.1"/>
    </source>
</evidence>
<accession>A0A395MJ99</accession>
<feature type="chain" id="PRO_5017365421" evidence="1">
    <location>
        <begin position="21"/>
        <end position="129"/>
    </location>
</feature>
<feature type="signal peptide" evidence="1">
    <location>
        <begin position="1"/>
        <end position="20"/>
    </location>
</feature>
<proteinExistence type="predicted"/>
<dbReference type="EMBL" id="PXXK01000236">
    <property type="protein sequence ID" value="RFN47745.1"/>
    <property type="molecule type" value="Genomic_DNA"/>
</dbReference>